<dbReference type="Proteomes" id="UP000648535">
    <property type="component" value="Unassembled WGS sequence"/>
</dbReference>
<reference evidence="3 5" key="3">
    <citation type="submission" date="2021-01" db="EMBL/GenBank/DDBJ databases">
        <title>Sequencing the genomes of 1000 actinobacteria strains.</title>
        <authorList>
            <person name="Klenk H.-P."/>
        </authorList>
    </citation>
    <scope>NUCLEOTIDE SEQUENCE [LARGE SCALE GENOMIC DNA]</scope>
    <source>
        <strain evidence="3 5">DSM 20542</strain>
    </source>
</reference>
<organism evidence="2 4">
    <name type="scientific">Curtobacterium luteum</name>
    <dbReference type="NCBI Taxonomy" id="33881"/>
    <lineage>
        <taxon>Bacteria</taxon>
        <taxon>Bacillati</taxon>
        <taxon>Actinomycetota</taxon>
        <taxon>Actinomycetes</taxon>
        <taxon>Micrococcales</taxon>
        <taxon>Microbacteriaceae</taxon>
        <taxon>Curtobacterium</taxon>
    </lineage>
</organism>
<reference evidence="2" key="1">
    <citation type="journal article" date="2014" name="Int. J. Syst. Evol. Microbiol.">
        <title>Complete genome sequence of Corynebacterium casei LMG S-19264T (=DSM 44701T), isolated from a smear-ripened cheese.</title>
        <authorList>
            <consortium name="US DOE Joint Genome Institute (JGI-PGF)"/>
            <person name="Walter F."/>
            <person name="Albersmeier A."/>
            <person name="Kalinowski J."/>
            <person name="Ruckert C."/>
        </authorList>
    </citation>
    <scope>NUCLEOTIDE SEQUENCE</scope>
    <source>
        <strain evidence="2">JCM 1480</strain>
    </source>
</reference>
<dbReference type="GO" id="GO:0003677">
    <property type="term" value="F:DNA binding"/>
    <property type="evidence" value="ECO:0007669"/>
    <property type="project" value="InterPro"/>
</dbReference>
<name>A0A8H9GDB0_9MICO</name>
<evidence type="ECO:0000313" key="3">
    <source>
        <dbReference type="EMBL" id="MBM7803356.1"/>
    </source>
</evidence>
<proteinExistence type="predicted"/>
<dbReference type="RefSeq" id="WP_175328934.1">
    <property type="nucleotide sequence ID" value="NZ_BMOI01000013.1"/>
</dbReference>
<evidence type="ECO:0000313" key="4">
    <source>
        <dbReference type="Proteomes" id="UP000648535"/>
    </source>
</evidence>
<gene>
    <name evidence="2" type="ORF">GCM10009769_27530</name>
    <name evidence="3" type="ORF">JOE58_002607</name>
</gene>
<reference evidence="2" key="2">
    <citation type="submission" date="2020-09" db="EMBL/GenBank/DDBJ databases">
        <authorList>
            <person name="Sun Q."/>
            <person name="Ohkuma M."/>
        </authorList>
    </citation>
    <scope>NUCLEOTIDE SEQUENCE</scope>
    <source>
        <strain evidence="2">JCM 1480</strain>
    </source>
</reference>
<protein>
    <submittedName>
        <fullName evidence="3">Excisionase family DNA binding protein</fullName>
    </submittedName>
</protein>
<comment type="caution">
    <text evidence="2">The sequence shown here is derived from an EMBL/GenBank/DDBJ whole genome shotgun (WGS) entry which is preliminary data.</text>
</comment>
<evidence type="ECO:0000259" key="1">
    <source>
        <dbReference type="Pfam" id="PF12728"/>
    </source>
</evidence>
<dbReference type="InterPro" id="IPR010093">
    <property type="entry name" value="SinI_DNA-bd"/>
</dbReference>
<dbReference type="Proteomes" id="UP000746584">
    <property type="component" value="Unassembled WGS sequence"/>
</dbReference>
<dbReference type="Pfam" id="PF12728">
    <property type="entry name" value="HTH_17"/>
    <property type="match status" value="1"/>
</dbReference>
<evidence type="ECO:0000313" key="5">
    <source>
        <dbReference type="Proteomes" id="UP000746584"/>
    </source>
</evidence>
<dbReference type="AlphaFoldDB" id="A0A8H9GDB0"/>
<dbReference type="NCBIfam" id="TIGR01764">
    <property type="entry name" value="excise"/>
    <property type="match status" value="1"/>
</dbReference>
<dbReference type="SUPFAM" id="SSF46955">
    <property type="entry name" value="Putative DNA-binding domain"/>
    <property type="match status" value="1"/>
</dbReference>
<dbReference type="InterPro" id="IPR041657">
    <property type="entry name" value="HTH_17"/>
</dbReference>
<keyword evidence="5" id="KW-1185">Reference proteome</keyword>
<feature type="domain" description="Helix-turn-helix" evidence="1">
    <location>
        <begin position="21"/>
        <end position="67"/>
    </location>
</feature>
<dbReference type="EMBL" id="BMOI01000013">
    <property type="protein sequence ID" value="GGL07822.1"/>
    <property type="molecule type" value="Genomic_DNA"/>
</dbReference>
<accession>A0A8H9GDB0</accession>
<evidence type="ECO:0000313" key="2">
    <source>
        <dbReference type="EMBL" id="GGL07822.1"/>
    </source>
</evidence>
<dbReference type="InterPro" id="IPR009061">
    <property type="entry name" value="DNA-bd_dom_put_sf"/>
</dbReference>
<dbReference type="EMBL" id="JAFBCG010000001">
    <property type="protein sequence ID" value="MBM7803356.1"/>
    <property type="molecule type" value="Genomic_DNA"/>
</dbReference>
<sequence>MTEQDQQHSPPQVADSLTVDAATVAKRLSLSPATINNWAKAGTMPAYRVGRSWIVFQAEFDAWLESTSTGAEHNDSESLPTLQQMTADLPPFLRLADVAQVLCVSTATVTTLVTSRQLGSVDVRSVRRVPAEALRAYLAGARNSA</sequence>